<dbReference type="Pfam" id="PF00196">
    <property type="entry name" value="GerE"/>
    <property type="match status" value="1"/>
</dbReference>
<dbReference type="AlphaFoldDB" id="B1ZU68"/>
<dbReference type="EMBL" id="CP001032">
    <property type="protein sequence ID" value="ACB76634.1"/>
    <property type="molecule type" value="Genomic_DNA"/>
</dbReference>
<evidence type="ECO:0000313" key="7">
    <source>
        <dbReference type="Proteomes" id="UP000007013"/>
    </source>
</evidence>
<keyword evidence="7" id="KW-1185">Reference proteome</keyword>
<feature type="domain" description="HTH luxR-type" evidence="4">
    <location>
        <begin position="148"/>
        <end position="213"/>
    </location>
</feature>
<dbReference type="PRINTS" id="PR00038">
    <property type="entry name" value="HTHLUXR"/>
</dbReference>
<dbReference type="SMART" id="SM00448">
    <property type="entry name" value="REC"/>
    <property type="match status" value="1"/>
</dbReference>
<evidence type="ECO:0000256" key="1">
    <source>
        <dbReference type="ARBA" id="ARBA00022553"/>
    </source>
</evidence>
<reference evidence="6 7" key="1">
    <citation type="journal article" date="2011" name="J. Bacteriol.">
        <title>Genome sequence of the verrucomicrobium Opitutus terrae PB90-1, an abundant inhabitant of rice paddy soil ecosystems.</title>
        <authorList>
            <person name="van Passel M.W."/>
            <person name="Kant R."/>
            <person name="Palva A."/>
            <person name="Copeland A."/>
            <person name="Lucas S."/>
            <person name="Lapidus A."/>
            <person name="Glavina del Rio T."/>
            <person name="Pitluck S."/>
            <person name="Goltsman E."/>
            <person name="Clum A."/>
            <person name="Sun H."/>
            <person name="Schmutz J."/>
            <person name="Larimer F.W."/>
            <person name="Land M.L."/>
            <person name="Hauser L."/>
            <person name="Kyrpides N."/>
            <person name="Mikhailova N."/>
            <person name="Richardson P.P."/>
            <person name="Janssen P.H."/>
            <person name="de Vos W.M."/>
            <person name="Smidt H."/>
        </authorList>
    </citation>
    <scope>NUCLEOTIDE SEQUENCE [LARGE SCALE GENOMIC DNA]</scope>
    <source>
        <strain evidence="7">DSM 11246 / JCM 15787 / PB90-1</strain>
    </source>
</reference>
<dbReference type="InterPro" id="IPR016032">
    <property type="entry name" value="Sig_transdc_resp-reg_C-effctor"/>
</dbReference>
<dbReference type="Proteomes" id="UP000007013">
    <property type="component" value="Chromosome"/>
</dbReference>
<evidence type="ECO:0000259" key="5">
    <source>
        <dbReference type="PROSITE" id="PS50110"/>
    </source>
</evidence>
<evidence type="ECO:0000259" key="4">
    <source>
        <dbReference type="PROSITE" id="PS50043"/>
    </source>
</evidence>
<evidence type="ECO:0000313" key="6">
    <source>
        <dbReference type="EMBL" id="ACB76634.1"/>
    </source>
</evidence>
<dbReference type="HOGENOM" id="CLU_000445_90_1_0"/>
<dbReference type="KEGG" id="ote:Oter_3357"/>
<protein>
    <submittedName>
        <fullName evidence="6">Two component transcriptional regulator, LuxR family</fullName>
    </submittedName>
</protein>
<feature type="modified residue" description="4-aspartylphosphate" evidence="3">
    <location>
        <position position="61"/>
    </location>
</feature>
<dbReference type="Pfam" id="PF00072">
    <property type="entry name" value="Response_reg"/>
    <property type="match status" value="1"/>
</dbReference>
<dbReference type="InterPro" id="IPR011006">
    <property type="entry name" value="CheY-like_superfamily"/>
</dbReference>
<dbReference type="Gene3D" id="3.40.50.2300">
    <property type="match status" value="1"/>
</dbReference>
<dbReference type="InterPro" id="IPR000792">
    <property type="entry name" value="Tscrpt_reg_LuxR_C"/>
</dbReference>
<dbReference type="GO" id="GO:0006355">
    <property type="term" value="P:regulation of DNA-templated transcription"/>
    <property type="evidence" value="ECO:0007669"/>
    <property type="project" value="InterPro"/>
</dbReference>
<dbReference type="eggNOG" id="COG2197">
    <property type="taxonomic scope" value="Bacteria"/>
</dbReference>
<gene>
    <name evidence="6" type="ordered locus">Oter_3357</name>
</gene>
<dbReference type="InterPro" id="IPR039420">
    <property type="entry name" value="WalR-like"/>
</dbReference>
<dbReference type="PROSITE" id="PS50110">
    <property type="entry name" value="RESPONSE_REGULATORY"/>
    <property type="match status" value="1"/>
</dbReference>
<keyword evidence="1 3" id="KW-0597">Phosphoprotein</keyword>
<dbReference type="InterPro" id="IPR001789">
    <property type="entry name" value="Sig_transdc_resp-reg_receiver"/>
</dbReference>
<evidence type="ECO:0000256" key="3">
    <source>
        <dbReference type="PROSITE-ProRule" id="PRU00169"/>
    </source>
</evidence>
<dbReference type="PANTHER" id="PTHR43214:SF43">
    <property type="entry name" value="TWO-COMPONENT RESPONSE REGULATOR"/>
    <property type="match status" value="1"/>
</dbReference>
<dbReference type="PROSITE" id="PS50043">
    <property type="entry name" value="HTH_LUXR_2"/>
    <property type="match status" value="1"/>
</dbReference>
<dbReference type="GO" id="GO:0000160">
    <property type="term" value="P:phosphorelay signal transduction system"/>
    <property type="evidence" value="ECO:0007669"/>
    <property type="project" value="InterPro"/>
</dbReference>
<dbReference type="SUPFAM" id="SSF46894">
    <property type="entry name" value="C-terminal effector domain of the bipartite response regulators"/>
    <property type="match status" value="1"/>
</dbReference>
<dbReference type="CDD" id="cd17535">
    <property type="entry name" value="REC_NarL-like"/>
    <property type="match status" value="1"/>
</dbReference>
<dbReference type="GO" id="GO:0003677">
    <property type="term" value="F:DNA binding"/>
    <property type="evidence" value="ECO:0007669"/>
    <property type="project" value="UniProtKB-KW"/>
</dbReference>
<dbReference type="PROSITE" id="PS00622">
    <property type="entry name" value="HTH_LUXR_1"/>
    <property type="match status" value="1"/>
</dbReference>
<dbReference type="InterPro" id="IPR036388">
    <property type="entry name" value="WH-like_DNA-bd_sf"/>
</dbReference>
<organism evidence="6 7">
    <name type="scientific">Opitutus terrae (strain DSM 11246 / JCM 15787 / PB90-1)</name>
    <dbReference type="NCBI Taxonomy" id="452637"/>
    <lineage>
        <taxon>Bacteria</taxon>
        <taxon>Pseudomonadati</taxon>
        <taxon>Verrucomicrobiota</taxon>
        <taxon>Opitutia</taxon>
        <taxon>Opitutales</taxon>
        <taxon>Opitutaceae</taxon>
        <taxon>Opitutus</taxon>
    </lineage>
</organism>
<accession>B1ZU68</accession>
<dbReference type="InterPro" id="IPR058245">
    <property type="entry name" value="NreC/VraR/RcsB-like_REC"/>
</dbReference>
<proteinExistence type="predicted"/>
<dbReference type="SMART" id="SM00421">
    <property type="entry name" value="HTH_LUXR"/>
    <property type="match status" value="1"/>
</dbReference>
<dbReference type="SUPFAM" id="SSF52172">
    <property type="entry name" value="CheY-like"/>
    <property type="match status" value="1"/>
</dbReference>
<dbReference type="STRING" id="452637.Oter_3357"/>
<dbReference type="Gene3D" id="1.10.10.10">
    <property type="entry name" value="Winged helix-like DNA-binding domain superfamily/Winged helix DNA-binding domain"/>
    <property type="match status" value="1"/>
</dbReference>
<feature type="domain" description="Response regulatory" evidence="5">
    <location>
        <begin position="10"/>
        <end position="125"/>
    </location>
</feature>
<dbReference type="PANTHER" id="PTHR43214">
    <property type="entry name" value="TWO-COMPONENT RESPONSE REGULATOR"/>
    <property type="match status" value="1"/>
</dbReference>
<sequence>MCVTPPGYVSVMMVEDHTAIRQMLAAFVAAMPGFHVVAEAESVEQALAMAELHRPSVVVLDWMLSGRSGLGFVRDIRIDPPPRVLVFSAITSALAVREALAAGAKGYLEKTAPFDEFKMALRSVAAGREYLGASAKRLLQQEAHAAMRLGAGPALTNREREVLRYVAEGLGSKEIADRLALSTRTVENHRANILKRTGLRSVAQLVLYAARLGLIDAPLAYLPEPSECDAPLSSQPAA</sequence>
<keyword evidence="2" id="KW-0238">DNA-binding</keyword>
<dbReference type="CDD" id="cd06170">
    <property type="entry name" value="LuxR_C_like"/>
    <property type="match status" value="1"/>
</dbReference>
<name>B1ZU68_OPITP</name>
<evidence type="ECO:0000256" key="2">
    <source>
        <dbReference type="ARBA" id="ARBA00023125"/>
    </source>
</evidence>